<dbReference type="EMBL" id="CAJOBC010100658">
    <property type="protein sequence ID" value="CAF4468609.1"/>
    <property type="molecule type" value="Genomic_DNA"/>
</dbReference>
<comment type="caution">
    <text evidence="2">The sequence shown here is derived from an EMBL/GenBank/DDBJ whole genome shotgun (WGS) entry which is preliminary data.</text>
</comment>
<reference evidence="2" key="1">
    <citation type="submission" date="2021-02" db="EMBL/GenBank/DDBJ databases">
        <authorList>
            <person name="Nowell W R."/>
        </authorList>
    </citation>
    <scope>NUCLEOTIDE SEQUENCE</scope>
</reference>
<name>A0A816ADV6_9BILA</name>
<feature type="transmembrane region" description="Helical" evidence="1">
    <location>
        <begin position="32"/>
        <end position="54"/>
    </location>
</feature>
<organism evidence="2 4">
    <name type="scientific">Didymodactylos carnosus</name>
    <dbReference type="NCBI Taxonomy" id="1234261"/>
    <lineage>
        <taxon>Eukaryota</taxon>
        <taxon>Metazoa</taxon>
        <taxon>Spiralia</taxon>
        <taxon>Gnathifera</taxon>
        <taxon>Rotifera</taxon>
        <taxon>Eurotatoria</taxon>
        <taxon>Bdelloidea</taxon>
        <taxon>Philodinida</taxon>
        <taxon>Philodinidae</taxon>
        <taxon>Didymodactylos</taxon>
    </lineage>
</organism>
<gene>
    <name evidence="2" type="ORF">GPM918_LOCUS41995</name>
    <name evidence="3" type="ORF">SRO942_LOCUS43148</name>
</gene>
<accession>A0A816ADV6</accession>
<keyword evidence="4" id="KW-1185">Reference proteome</keyword>
<keyword evidence="1" id="KW-0812">Transmembrane</keyword>
<dbReference type="AlphaFoldDB" id="A0A816ADV6"/>
<dbReference type="Proteomes" id="UP000663829">
    <property type="component" value="Unassembled WGS sequence"/>
</dbReference>
<sequence length="98" mass="10438">MYHQNPPANAVPVALTSSTAIKNRRWFSAVPLIALCCLGILGLLLAATIVLALIPVYLPKRGGGTVAVQANQRALIAPADIVEHIEKQNEQCSCYISS</sequence>
<evidence type="ECO:0000313" key="3">
    <source>
        <dbReference type="EMBL" id="CAF4468609.1"/>
    </source>
</evidence>
<proteinExistence type="predicted"/>
<evidence type="ECO:0000256" key="1">
    <source>
        <dbReference type="SAM" id="Phobius"/>
    </source>
</evidence>
<dbReference type="EMBL" id="CAJNOQ010034405">
    <property type="protein sequence ID" value="CAF1594690.1"/>
    <property type="molecule type" value="Genomic_DNA"/>
</dbReference>
<protein>
    <submittedName>
        <fullName evidence="2">Uncharacterized protein</fullName>
    </submittedName>
</protein>
<evidence type="ECO:0000313" key="4">
    <source>
        <dbReference type="Proteomes" id="UP000663829"/>
    </source>
</evidence>
<dbReference type="Proteomes" id="UP000681722">
    <property type="component" value="Unassembled WGS sequence"/>
</dbReference>
<keyword evidence="1" id="KW-0472">Membrane</keyword>
<evidence type="ECO:0000313" key="2">
    <source>
        <dbReference type="EMBL" id="CAF1594690.1"/>
    </source>
</evidence>
<dbReference type="OrthoDB" id="10071056at2759"/>
<keyword evidence="1" id="KW-1133">Transmembrane helix</keyword>